<protein>
    <submittedName>
        <fullName evidence="4">Protein FAR1-RELATED SEQUENCE 5-like</fullName>
    </submittedName>
</protein>
<feature type="domain" description="MULE transposase" evidence="2">
    <location>
        <begin position="418"/>
        <end position="510"/>
    </location>
</feature>
<keyword evidence="3" id="KW-1185">Reference proteome</keyword>
<reference evidence="3" key="1">
    <citation type="journal article" date="2021" name="Nat. Commun.">
        <title>Genomic analyses provide insights into spinach domestication and the genetic basis of agronomic traits.</title>
        <authorList>
            <person name="Cai X."/>
            <person name="Sun X."/>
            <person name="Xu C."/>
            <person name="Sun H."/>
            <person name="Wang X."/>
            <person name="Ge C."/>
            <person name="Zhang Z."/>
            <person name="Wang Q."/>
            <person name="Fei Z."/>
            <person name="Jiao C."/>
            <person name="Wang Q."/>
        </authorList>
    </citation>
    <scope>NUCLEOTIDE SEQUENCE [LARGE SCALE GENOMIC DNA]</scope>
    <source>
        <strain evidence="3">cv. Varoflay</strain>
    </source>
</reference>
<dbReference type="Pfam" id="PF10551">
    <property type="entry name" value="MULE"/>
    <property type="match status" value="1"/>
</dbReference>
<evidence type="ECO:0000259" key="2">
    <source>
        <dbReference type="Pfam" id="PF10551"/>
    </source>
</evidence>
<dbReference type="PANTHER" id="PTHR47718:SF17">
    <property type="entry name" value="PROTEIN FAR1-RELATED SEQUENCE 5-LIKE"/>
    <property type="match status" value="1"/>
</dbReference>
<accession>A0A9R0HXV9</accession>
<dbReference type="Pfam" id="PF03101">
    <property type="entry name" value="FAR1"/>
    <property type="match status" value="1"/>
</dbReference>
<feature type="domain" description="FAR1" evidence="1">
    <location>
        <begin position="209"/>
        <end position="296"/>
    </location>
</feature>
<dbReference type="KEGG" id="soe:110777566"/>
<sequence length="655" mass="74513">MWSFGSEVPSYGSMEGTLTLFGVGASMICLLKGFRKLRLPSYTSSRGGVGSRLPVRGGSLSVWVCLSAPLPDVLRLLHEVAGRWHGSTRARDRVEKTALDHDATDRPHVWRPRTFLERVTGQAGCTPNQTTSCDAGTASAGWFISIFSLSSVSMELAVMDNSEALFESNSGILSTLMSELNKEVSLFVEGSESMLMMKEAKNEDEAYDLYNEYAFSKGFGIRVGKGRKRQNSELYTMKRLLCSCEGVKDEKRKRTRSYARLDTRTGCTAFVQFSIGKDGVWTVVNHNMIHNHAMVPLNKRHLIRSQRKVSKEALYFMSTLKSSGVKVSDTLRVLRKEVGGSPMVGFTASDAYNALSRAKANKLEGHDCHKLIKYFAQRNSSEEGFYYDFELSEEDGLLSFFWRDGRMKRDYDYFGDLLVFDTTYRTNKYDMICAPFVGMNHHANNVMFGMGFVINEKTESFNWLFQTFLTSMGENPPITIMTDQAPSIAAGIKNVFPDTRHRLCTWHIGENSKKHIGQYRALDGFSNIFNYLLKYCETAAGFEYHWPRMLTHYKCVENPWLKNLYTIREMWCPAYSKNYWSSGVLSSQCCETTNNSVFHRLDKTQGLCDFYHVFLDVISEWRSKENGHDYRNWKGRPEVAAANCGILLHARKITL</sequence>
<organism evidence="3 4">
    <name type="scientific">Spinacia oleracea</name>
    <name type="common">Spinach</name>
    <dbReference type="NCBI Taxonomy" id="3562"/>
    <lineage>
        <taxon>Eukaryota</taxon>
        <taxon>Viridiplantae</taxon>
        <taxon>Streptophyta</taxon>
        <taxon>Embryophyta</taxon>
        <taxon>Tracheophyta</taxon>
        <taxon>Spermatophyta</taxon>
        <taxon>Magnoliopsida</taxon>
        <taxon>eudicotyledons</taxon>
        <taxon>Gunneridae</taxon>
        <taxon>Pentapetalae</taxon>
        <taxon>Caryophyllales</taxon>
        <taxon>Chenopodiaceae</taxon>
        <taxon>Chenopodioideae</taxon>
        <taxon>Anserineae</taxon>
        <taxon>Spinacia</taxon>
    </lineage>
</organism>
<evidence type="ECO:0000313" key="4">
    <source>
        <dbReference type="RefSeq" id="XP_021837859.2"/>
    </source>
</evidence>
<proteinExistence type="predicted"/>
<dbReference type="RefSeq" id="XP_021837859.2">
    <property type="nucleotide sequence ID" value="XM_021982167.2"/>
</dbReference>
<dbReference type="AlphaFoldDB" id="A0A9R0HXV9"/>
<dbReference type="InterPro" id="IPR018289">
    <property type="entry name" value="MULE_transposase_dom"/>
</dbReference>
<evidence type="ECO:0000313" key="3">
    <source>
        <dbReference type="Proteomes" id="UP000813463"/>
    </source>
</evidence>
<dbReference type="PANTHER" id="PTHR47718">
    <property type="entry name" value="OS01G0519700 PROTEIN"/>
    <property type="match status" value="1"/>
</dbReference>
<evidence type="ECO:0000259" key="1">
    <source>
        <dbReference type="Pfam" id="PF03101"/>
    </source>
</evidence>
<dbReference type="Proteomes" id="UP000813463">
    <property type="component" value="Chromosome 2"/>
</dbReference>
<name>A0A9R0HXV9_SPIOL</name>
<dbReference type="GeneID" id="110777566"/>
<dbReference type="InterPro" id="IPR004330">
    <property type="entry name" value="FAR1_DNA_bnd_dom"/>
</dbReference>
<gene>
    <name evidence="4" type="primary">LOC110777566</name>
</gene>
<reference evidence="4" key="2">
    <citation type="submission" date="2025-08" db="UniProtKB">
        <authorList>
            <consortium name="RefSeq"/>
        </authorList>
    </citation>
    <scope>IDENTIFICATION</scope>
    <source>
        <tissue evidence="4">Leaf</tissue>
    </source>
</reference>